<evidence type="ECO:0000313" key="2">
    <source>
        <dbReference type="EMBL" id="KAH8037043.1"/>
    </source>
</evidence>
<evidence type="ECO:0000256" key="1">
    <source>
        <dbReference type="SAM" id="MobiDB-lite"/>
    </source>
</evidence>
<proteinExistence type="predicted"/>
<keyword evidence="3" id="KW-1185">Reference proteome</keyword>
<comment type="caution">
    <text evidence="2">The sequence shown here is derived from an EMBL/GenBank/DDBJ whole genome shotgun (WGS) entry which is preliminary data.</text>
</comment>
<dbReference type="EMBL" id="JABSTU010000002">
    <property type="protein sequence ID" value="KAH8037043.1"/>
    <property type="molecule type" value="Genomic_DNA"/>
</dbReference>
<organism evidence="2 3">
    <name type="scientific">Rhipicephalus microplus</name>
    <name type="common">Cattle tick</name>
    <name type="synonym">Boophilus microplus</name>
    <dbReference type="NCBI Taxonomy" id="6941"/>
    <lineage>
        <taxon>Eukaryota</taxon>
        <taxon>Metazoa</taxon>
        <taxon>Ecdysozoa</taxon>
        <taxon>Arthropoda</taxon>
        <taxon>Chelicerata</taxon>
        <taxon>Arachnida</taxon>
        <taxon>Acari</taxon>
        <taxon>Parasitiformes</taxon>
        <taxon>Ixodida</taxon>
        <taxon>Ixodoidea</taxon>
        <taxon>Ixodidae</taxon>
        <taxon>Rhipicephalinae</taxon>
        <taxon>Rhipicephalus</taxon>
        <taxon>Boophilus</taxon>
    </lineage>
</organism>
<accession>A0A9J6ERA3</accession>
<evidence type="ECO:0000313" key="3">
    <source>
        <dbReference type="Proteomes" id="UP000821866"/>
    </source>
</evidence>
<dbReference type="Proteomes" id="UP000821866">
    <property type="component" value="Chromosome 10"/>
</dbReference>
<gene>
    <name evidence="2" type="ORF">HPB51_008467</name>
</gene>
<feature type="compositionally biased region" description="Low complexity" evidence="1">
    <location>
        <begin position="450"/>
        <end position="463"/>
    </location>
</feature>
<reference evidence="2" key="1">
    <citation type="journal article" date="2020" name="Cell">
        <title>Large-Scale Comparative Analyses of Tick Genomes Elucidate Their Genetic Diversity and Vector Capacities.</title>
        <authorList>
            <consortium name="Tick Genome and Microbiome Consortium (TIGMIC)"/>
            <person name="Jia N."/>
            <person name="Wang J."/>
            <person name="Shi W."/>
            <person name="Du L."/>
            <person name="Sun Y."/>
            <person name="Zhan W."/>
            <person name="Jiang J.F."/>
            <person name="Wang Q."/>
            <person name="Zhang B."/>
            <person name="Ji P."/>
            <person name="Bell-Sakyi L."/>
            <person name="Cui X.M."/>
            <person name="Yuan T.T."/>
            <person name="Jiang B.G."/>
            <person name="Yang W.F."/>
            <person name="Lam T.T."/>
            <person name="Chang Q.C."/>
            <person name="Ding S.J."/>
            <person name="Wang X.J."/>
            <person name="Zhu J.G."/>
            <person name="Ruan X.D."/>
            <person name="Zhao L."/>
            <person name="Wei J.T."/>
            <person name="Ye R.Z."/>
            <person name="Que T.C."/>
            <person name="Du C.H."/>
            <person name="Zhou Y.H."/>
            <person name="Cheng J.X."/>
            <person name="Dai P.F."/>
            <person name="Guo W.B."/>
            <person name="Han X.H."/>
            <person name="Huang E.J."/>
            <person name="Li L.F."/>
            <person name="Wei W."/>
            <person name="Gao Y.C."/>
            <person name="Liu J.Z."/>
            <person name="Shao H.Z."/>
            <person name="Wang X."/>
            <person name="Wang C.C."/>
            <person name="Yang T.C."/>
            <person name="Huo Q.B."/>
            <person name="Li W."/>
            <person name="Chen H.Y."/>
            <person name="Chen S.E."/>
            <person name="Zhou L.G."/>
            <person name="Ni X.B."/>
            <person name="Tian J.H."/>
            <person name="Sheng Y."/>
            <person name="Liu T."/>
            <person name="Pan Y.S."/>
            <person name="Xia L.Y."/>
            <person name="Li J."/>
            <person name="Zhao F."/>
            <person name="Cao W.C."/>
        </authorList>
    </citation>
    <scope>NUCLEOTIDE SEQUENCE</scope>
    <source>
        <strain evidence="2">Rmic-2018</strain>
    </source>
</reference>
<protein>
    <submittedName>
        <fullName evidence="2">Uncharacterized protein</fullName>
    </submittedName>
</protein>
<dbReference type="AlphaFoldDB" id="A0A9J6ERA3"/>
<name>A0A9J6ERA3_RHIMP</name>
<sequence>MAFVAVPVLRQCVEHEGRPSTGHGIRVCKILRSEWNRQARLYRESLKLQVLQEHRSHKRKRRLEEFAARIEDSSASLWVQELRKLRSEVRRKQQSERTVHLVGKVVLPDFVQRTLGLGPKFAFVKKRDPPDLLAIVRSVSSQVPQEDSGRCISEGLDILQRDKEGGFAVLTKRQYFEKAQSAISTVFDTFTGIDLRKVKARAKDLCRELNLEGLVKKFDSPSTGHGIRVCKILRSEWNRQARLYRESLKLQVLQEHRSHKRKRRLEEFAARIEDSSASLWVQELRKLRSEVRRKQQSERTVHLVGKVVLPDFVQRTLGLGPKFAFVKKRDPPDLLAIVRSVSSQVPQEDSGRCISEGLDILQRDKEGGFAVLTKRQYFEKAQSAISTVFDTFTGIDLRKVKARAKDLCRELNLEGLVKKFDSHREQSDLCCRNLSRGPGSFIVHEAKPRPSLSSSSSPSSSSSAHCKTSLSRRCRSIKHSDALTIKSVTRGGPGTQVFQHMEMLRPGFFPTANSSRLLCTTTAVESATALCSSTRSTQVPLPSSDDFESDYPVLVQTPDDTAQ</sequence>
<feature type="region of interest" description="Disordered" evidence="1">
    <location>
        <begin position="442"/>
        <end position="472"/>
    </location>
</feature>
<reference evidence="2" key="2">
    <citation type="submission" date="2021-09" db="EMBL/GenBank/DDBJ databases">
        <authorList>
            <person name="Jia N."/>
            <person name="Wang J."/>
            <person name="Shi W."/>
            <person name="Du L."/>
            <person name="Sun Y."/>
            <person name="Zhan W."/>
            <person name="Jiang J."/>
            <person name="Wang Q."/>
            <person name="Zhang B."/>
            <person name="Ji P."/>
            <person name="Sakyi L.B."/>
            <person name="Cui X."/>
            <person name="Yuan T."/>
            <person name="Jiang B."/>
            <person name="Yang W."/>
            <person name="Lam T.T.-Y."/>
            <person name="Chang Q."/>
            <person name="Ding S."/>
            <person name="Wang X."/>
            <person name="Zhu J."/>
            <person name="Ruan X."/>
            <person name="Zhao L."/>
            <person name="Wei J."/>
            <person name="Que T."/>
            <person name="Du C."/>
            <person name="Cheng J."/>
            <person name="Dai P."/>
            <person name="Han X."/>
            <person name="Huang E."/>
            <person name="Gao Y."/>
            <person name="Liu J."/>
            <person name="Shao H."/>
            <person name="Ye R."/>
            <person name="Li L."/>
            <person name="Wei W."/>
            <person name="Wang X."/>
            <person name="Wang C."/>
            <person name="Huo Q."/>
            <person name="Li W."/>
            <person name="Guo W."/>
            <person name="Chen H."/>
            <person name="Chen S."/>
            <person name="Zhou L."/>
            <person name="Zhou L."/>
            <person name="Ni X."/>
            <person name="Tian J."/>
            <person name="Zhou Y."/>
            <person name="Sheng Y."/>
            <person name="Liu T."/>
            <person name="Pan Y."/>
            <person name="Xia L."/>
            <person name="Li J."/>
            <person name="Zhao F."/>
            <person name="Cao W."/>
        </authorList>
    </citation>
    <scope>NUCLEOTIDE SEQUENCE</scope>
    <source>
        <strain evidence="2">Rmic-2018</strain>
        <tissue evidence="2">Larvae</tissue>
    </source>
</reference>
<feature type="region of interest" description="Disordered" evidence="1">
    <location>
        <begin position="535"/>
        <end position="563"/>
    </location>
</feature>